<evidence type="ECO:0000259" key="1">
    <source>
        <dbReference type="PROSITE" id="PS50086"/>
    </source>
</evidence>
<evidence type="ECO:0000313" key="4">
    <source>
        <dbReference type="Proteomes" id="UP000002051"/>
    </source>
</evidence>
<dbReference type="InterPro" id="IPR000195">
    <property type="entry name" value="Rab-GAP-TBC_dom"/>
</dbReference>
<dbReference type="HOGENOM" id="CLU_2295883_0_0_1"/>
<protein>
    <submittedName>
        <fullName evidence="2">GTPase-activating gyp7-like protein, putative</fullName>
    </submittedName>
</protein>
<evidence type="ECO:0000313" key="2">
    <source>
        <dbReference type="EMBL" id="AES98192.1"/>
    </source>
</evidence>
<organism evidence="2 4">
    <name type="scientific">Medicago truncatula</name>
    <name type="common">Barrel medic</name>
    <name type="synonym">Medicago tribuloides</name>
    <dbReference type="NCBI Taxonomy" id="3880"/>
    <lineage>
        <taxon>Eukaryota</taxon>
        <taxon>Viridiplantae</taxon>
        <taxon>Streptophyta</taxon>
        <taxon>Embryophyta</taxon>
        <taxon>Tracheophyta</taxon>
        <taxon>Spermatophyta</taxon>
        <taxon>Magnoliopsida</taxon>
        <taxon>eudicotyledons</taxon>
        <taxon>Gunneridae</taxon>
        <taxon>Pentapetalae</taxon>
        <taxon>rosids</taxon>
        <taxon>fabids</taxon>
        <taxon>Fabales</taxon>
        <taxon>Fabaceae</taxon>
        <taxon>Papilionoideae</taxon>
        <taxon>50 kb inversion clade</taxon>
        <taxon>NPAAA clade</taxon>
        <taxon>Hologalegina</taxon>
        <taxon>IRL clade</taxon>
        <taxon>Trifolieae</taxon>
        <taxon>Medicago</taxon>
    </lineage>
</organism>
<dbReference type="EnsemblPlants" id="AES98192">
    <property type="protein sequence ID" value="AES98192"/>
    <property type="gene ID" value="MTR_5g065510"/>
</dbReference>
<dbReference type="SUPFAM" id="SSF47923">
    <property type="entry name" value="Ypt/Rab-GAP domain of gyp1p"/>
    <property type="match status" value="1"/>
</dbReference>
<dbReference type="GO" id="GO:0006886">
    <property type="term" value="P:intracellular protein transport"/>
    <property type="evidence" value="ECO:0000318"/>
    <property type="project" value="GO_Central"/>
</dbReference>
<reference evidence="3" key="3">
    <citation type="submission" date="2015-04" db="UniProtKB">
        <authorList>
            <consortium name="EnsemblPlants"/>
        </authorList>
    </citation>
    <scope>IDENTIFICATION</scope>
    <source>
        <strain evidence="3">cv. Jemalong A17</strain>
    </source>
</reference>
<dbReference type="EMBL" id="CM001221">
    <property type="protein sequence ID" value="AES98192.1"/>
    <property type="molecule type" value="Genomic_DNA"/>
</dbReference>
<dbReference type="InterPro" id="IPR035969">
    <property type="entry name" value="Rab-GAP_TBC_sf"/>
</dbReference>
<name>G7KBF7_MEDTR</name>
<keyword evidence="4" id="KW-1185">Reference proteome</keyword>
<dbReference type="eggNOG" id="KOG2197">
    <property type="taxonomic scope" value="Eukaryota"/>
</dbReference>
<reference evidence="2 4" key="1">
    <citation type="journal article" date="2011" name="Nature">
        <title>The Medicago genome provides insight into the evolution of rhizobial symbioses.</title>
        <authorList>
            <person name="Young N.D."/>
            <person name="Debelle F."/>
            <person name="Oldroyd G.E."/>
            <person name="Geurts R."/>
            <person name="Cannon S.B."/>
            <person name="Udvardi M.K."/>
            <person name="Benedito V.A."/>
            <person name="Mayer K.F."/>
            <person name="Gouzy J."/>
            <person name="Schoof H."/>
            <person name="Van de Peer Y."/>
            <person name="Proost S."/>
            <person name="Cook D.R."/>
            <person name="Meyers B.C."/>
            <person name="Spannagl M."/>
            <person name="Cheung F."/>
            <person name="De Mita S."/>
            <person name="Krishnakumar V."/>
            <person name="Gundlach H."/>
            <person name="Zhou S."/>
            <person name="Mudge J."/>
            <person name="Bharti A.K."/>
            <person name="Murray J.D."/>
            <person name="Naoumkina M.A."/>
            <person name="Rosen B."/>
            <person name="Silverstein K.A."/>
            <person name="Tang H."/>
            <person name="Rombauts S."/>
            <person name="Zhao P.X."/>
            <person name="Zhou P."/>
            <person name="Barbe V."/>
            <person name="Bardou P."/>
            <person name="Bechner M."/>
            <person name="Bellec A."/>
            <person name="Berger A."/>
            <person name="Berges H."/>
            <person name="Bidwell S."/>
            <person name="Bisseling T."/>
            <person name="Choisne N."/>
            <person name="Couloux A."/>
            <person name="Denny R."/>
            <person name="Deshpande S."/>
            <person name="Dai X."/>
            <person name="Doyle J.J."/>
            <person name="Dudez A.M."/>
            <person name="Farmer A.D."/>
            <person name="Fouteau S."/>
            <person name="Franken C."/>
            <person name="Gibelin C."/>
            <person name="Gish J."/>
            <person name="Goldstein S."/>
            <person name="Gonzalez A.J."/>
            <person name="Green P.J."/>
            <person name="Hallab A."/>
            <person name="Hartog M."/>
            <person name="Hua A."/>
            <person name="Humphray S.J."/>
            <person name="Jeong D.H."/>
            <person name="Jing Y."/>
            <person name="Jocker A."/>
            <person name="Kenton S.M."/>
            <person name="Kim D.J."/>
            <person name="Klee K."/>
            <person name="Lai H."/>
            <person name="Lang C."/>
            <person name="Lin S."/>
            <person name="Macmil S.L."/>
            <person name="Magdelenat G."/>
            <person name="Matthews L."/>
            <person name="McCorrison J."/>
            <person name="Monaghan E.L."/>
            <person name="Mun J.H."/>
            <person name="Najar F.Z."/>
            <person name="Nicholson C."/>
            <person name="Noirot C."/>
            <person name="O'Bleness M."/>
            <person name="Paule C.R."/>
            <person name="Poulain J."/>
            <person name="Prion F."/>
            <person name="Qin B."/>
            <person name="Qu C."/>
            <person name="Retzel E.F."/>
            <person name="Riddle C."/>
            <person name="Sallet E."/>
            <person name="Samain S."/>
            <person name="Samson N."/>
            <person name="Sanders I."/>
            <person name="Saurat O."/>
            <person name="Scarpelli C."/>
            <person name="Schiex T."/>
            <person name="Segurens B."/>
            <person name="Severin A.J."/>
            <person name="Sherrier D.J."/>
            <person name="Shi R."/>
            <person name="Sims S."/>
            <person name="Singer S.R."/>
            <person name="Sinharoy S."/>
            <person name="Sterck L."/>
            <person name="Viollet A."/>
            <person name="Wang B.B."/>
            <person name="Wang K."/>
            <person name="Wang M."/>
            <person name="Wang X."/>
            <person name="Warfsmann J."/>
            <person name="Weissenbach J."/>
            <person name="White D.D."/>
            <person name="White J.D."/>
            <person name="Wiley G.B."/>
            <person name="Wincker P."/>
            <person name="Xing Y."/>
            <person name="Yang L."/>
            <person name="Yao Z."/>
            <person name="Ying F."/>
            <person name="Zhai J."/>
            <person name="Zhou L."/>
            <person name="Zuber A."/>
            <person name="Denarie J."/>
            <person name="Dixon R.A."/>
            <person name="May G.D."/>
            <person name="Schwartz D.C."/>
            <person name="Rogers J."/>
            <person name="Quetier F."/>
            <person name="Town C.D."/>
            <person name="Roe B.A."/>
        </authorList>
    </citation>
    <scope>NUCLEOTIDE SEQUENCE [LARGE SCALE GENOMIC DNA]</scope>
    <source>
        <strain evidence="2">A17</strain>
        <strain evidence="3 4">cv. Jemalong A17</strain>
    </source>
</reference>
<dbReference type="STRING" id="3880.G7KBF7"/>
<dbReference type="GO" id="GO:0005096">
    <property type="term" value="F:GTPase activator activity"/>
    <property type="evidence" value="ECO:0000318"/>
    <property type="project" value="GO_Central"/>
</dbReference>
<proteinExistence type="predicted"/>
<gene>
    <name evidence="2" type="ordered locus">MTR_5g065510</name>
</gene>
<sequence length="101" mass="11946">MRAGVFIIRGLIQKYQFEFTKRKRVLSPQQWESSFAPDGRIRNRGKLLKRVRRGGVDPSIRAEVWPFLLGVYGLDTTKDERDVIRTQNRKKYEKLGINTFF</sequence>
<reference evidence="2 4" key="2">
    <citation type="journal article" date="2014" name="BMC Genomics">
        <title>An improved genome release (version Mt4.0) for the model legume Medicago truncatula.</title>
        <authorList>
            <person name="Tang H."/>
            <person name="Krishnakumar V."/>
            <person name="Bidwell S."/>
            <person name="Rosen B."/>
            <person name="Chan A."/>
            <person name="Zhou S."/>
            <person name="Gentzbittel L."/>
            <person name="Childs K.L."/>
            <person name="Yandell M."/>
            <person name="Gundlach H."/>
            <person name="Mayer K.F."/>
            <person name="Schwartz D.C."/>
            <person name="Town C.D."/>
        </authorList>
    </citation>
    <scope>GENOME REANNOTATION</scope>
    <source>
        <strain evidence="3 4">cv. Jemalong A17</strain>
    </source>
</reference>
<dbReference type="PROSITE" id="PS50086">
    <property type="entry name" value="TBC_RABGAP"/>
    <property type="match status" value="1"/>
</dbReference>
<evidence type="ECO:0000313" key="3">
    <source>
        <dbReference type="EnsemblPlants" id="AES98192"/>
    </source>
</evidence>
<dbReference type="GO" id="GO:0005737">
    <property type="term" value="C:cytoplasm"/>
    <property type="evidence" value="ECO:0000318"/>
    <property type="project" value="GO_Central"/>
</dbReference>
<dbReference type="Proteomes" id="UP000002051">
    <property type="component" value="Chromosome 5"/>
</dbReference>
<accession>G7KBF7</accession>
<dbReference type="PaxDb" id="3880-AES98192"/>
<feature type="domain" description="Rab-GAP TBC" evidence="1">
    <location>
        <begin position="55"/>
        <end position="101"/>
    </location>
</feature>
<dbReference type="AlphaFoldDB" id="G7KBF7"/>